<keyword evidence="3" id="KW-1185">Reference proteome</keyword>
<comment type="caution">
    <text evidence="2">The sequence shown here is derived from an EMBL/GenBank/DDBJ whole genome shotgun (WGS) entry which is preliminary data.</text>
</comment>
<organism evidence="2 3">
    <name type="scientific">Phlyctema vagabunda</name>
    <dbReference type="NCBI Taxonomy" id="108571"/>
    <lineage>
        <taxon>Eukaryota</taxon>
        <taxon>Fungi</taxon>
        <taxon>Dikarya</taxon>
        <taxon>Ascomycota</taxon>
        <taxon>Pezizomycotina</taxon>
        <taxon>Leotiomycetes</taxon>
        <taxon>Helotiales</taxon>
        <taxon>Dermateaceae</taxon>
        <taxon>Phlyctema</taxon>
    </lineage>
</organism>
<sequence>MAIQYHKPSTNSANLKRMCHLRVKKYACGHKFMTRLDCPYNYQYVCPYGHRKVEYEATVTLCELCIQRAEHMKEHELEAGNGTARSKKRKSDAKGSTDTQL</sequence>
<evidence type="ECO:0000313" key="2">
    <source>
        <dbReference type="EMBL" id="KAL3423407.1"/>
    </source>
</evidence>
<evidence type="ECO:0000256" key="1">
    <source>
        <dbReference type="SAM" id="MobiDB-lite"/>
    </source>
</evidence>
<evidence type="ECO:0000313" key="3">
    <source>
        <dbReference type="Proteomes" id="UP001629113"/>
    </source>
</evidence>
<feature type="region of interest" description="Disordered" evidence="1">
    <location>
        <begin position="76"/>
        <end position="101"/>
    </location>
</feature>
<gene>
    <name evidence="2" type="ORF">PVAG01_05154</name>
</gene>
<dbReference type="EMBL" id="JBFCZG010000004">
    <property type="protein sequence ID" value="KAL3423407.1"/>
    <property type="molecule type" value="Genomic_DNA"/>
</dbReference>
<name>A0ABR4PJ96_9HELO</name>
<protein>
    <submittedName>
        <fullName evidence="2">Uncharacterized protein</fullName>
    </submittedName>
</protein>
<dbReference type="Proteomes" id="UP001629113">
    <property type="component" value="Unassembled WGS sequence"/>
</dbReference>
<accession>A0ABR4PJ96</accession>
<proteinExistence type="predicted"/>
<reference evidence="2 3" key="1">
    <citation type="submission" date="2024-06" db="EMBL/GenBank/DDBJ databases">
        <title>Complete genome of Phlyctema vagabunda strain 19-DSS-EL-015.</title>
        <authorList>
            <person name="Fiorenzani C."/>
        </authorList>
    </citation>
    <scope>NUCLEOTIDE SEQUENCE [LARGE SCALE GENOMIC DNA]</scope>
    <source>
        <strain evidence="2 3">19-DSS-EL-015</strain>
    </source>
</reference>